<accession>B8G575</accession>
<protein>
    <recommendedName>
        <fullName evidence="4">BioF2-like acetyltransferase domain-containing protein</fullName>
    </recommendedName>
</protein>
<evidence type="ECO:0000313" key="3">
    <source>
        <dbReference type="Proteomes" id="UP000002508"/>
    </source>
</evidence>
<dbReference type="AlphaFoldDB" id="B8G575"/>
<organism evidence="2 3">
    <name type="scientific">Chloroflexus aggregans (strain MD-66 / DSM 9485)</name>
    <dbReference type="NCBI Taxonomy" id="326427"/>
    <lineage>
        <taxon>Bacteria</taxon>
        <taxon>Bacillati</taxon>
        <taxon>Chloroflexota</taxon>
        <taxon>Chloroflexia</taxon>
        <taxon>Chloroflexales</taxon>
        <taxon>Chloroflexineae</taxon>
        <taxon>Chloroflexaceae</taxon>
        <taxon>Chloroflexus</taxon>
    </lineage>
</organism>
<feature type="region of interest" description="Disordered" evidence="1">
    <location>
        <begin position="68"/>
        <end position="104"/>
    </location>
</feature>
<proteinExistence type="predicted"/>
<name>B8G575_CHLAD</name>
<reference evidence="2" key="1">
    <citation type="submission" date="2008-12" db="EMBL/GenBank/DDBJ databases">
        <title>Complete sequence of Chloroflexus aggregans DSM 9485.</title>
        <authorList>
            <consortium name="US DOE Joint Genome Institute"/>
            <person name="Lucas S."/>
            <person name="Copeland A."/>
            <person name="Lapidus A."/>
            <person name="Glavina del Rio T."/>
            <person name="Dalin E."/>
            <person name="Tice H."/>
            <person name="Pitluck S."/>
            <person name="Foster B."/>
            <person name="Larimer F."/>
            <person name="Land M."/>
            <person name="Hauser L."/>
            <person name="Kyrpides N."/>
            <person name="Mikhailova N."/>
            <person name="Bryant D."/>
            <person name="Richardson P."/>
        </authorList>
    </citation>
    <scope>NUCLEOTIDE SEQUENCE</scope>
    <source>
        <strain evidence="2">DSM 9485</strain>
    </source>
</reference>
<dbReference type="Proteomes" id="UP000002508">
    <property type="component" value="Chromosome"/>
</dbReference>
<sequence length="104" mass="11597">MVVLDVEIARDAAARGFRYYDLNTSAGIDGVMQYKRNFATTDYVIARCRYRSPLLIPFIALKRNLRPHSPHSKHTGVRSGLPLANNYKNAPARPLPSVVTTSPV</sequence>
<gene>
    <name evidence="2" type="ordered locus">Cagg_2714</name>
</gene>
<dbReference type="EMBL" id="CP001337">
    <property type="protein sequence ID" value="ACL25581.1"/>
    <property type="molecule type" value="Genomic_DNA"/>
</dbReference>
<evidence type="ECO:0000256" key="1">
    <source>
        <dbReference type="SAM" id="MobiDB-lite"/>
    </source>
</evidence>
<evidence type="ECO:0008006" key="4">
    <source>
        <dbReference type="Google" id="ProtNLM"/>
    </source>
</evidence>
<dbReference type="KEGG" id="cag:Cagg_2714"/>
<keyword evidence="3" id="KW-1185">Reference proteome</keyword>
<evidence type="ECO:0000313" key="2">
    <source>
        <dbReference type="EMBL" id="ACL25581.1"/>
    </source>
</evidence>
<dbReference type="HOGENOM" id="CLU_2245114_0_0_0"/>